<evidence type="ECO:0000256" key="10">
    <source>
        <dbReference type="SAM" id="Phobius"/>
    </source>
</evidence>
<dbReference type="PRINTS" id="PR00385">
    <property type="entry name" value="P450"/>
</dbReference>
<dbReference type="GO" id="GO:0020037">
    <property type="term" value="F:heme binding"/>
    <property type="evidence" value="ECO:0007669"/>
    <property type="project" value="InterPro"/>
</dbReference>
<dbReference type="GO" id="GO:0005737">
    <property type="term" value="C:cytoplasm"/>
    <property type="evidence" value="ECO:0007669"/>
    <property type="project" value="TreeGrafter"/>
</dbReference>
<dbReference type="GO" id="GO:0006805">
    <property type="term" value="P:xenobiotic metabolic process"/>
    <property type="evidence" value="ECO:0007669"/>
    <property type="project" value="TreeGrafter"/>
</dbReference>
<reference evidence="12" key="1">
    <citation type="submission" date="2025-08" db="UniProtKB">
        <authorList>
            <consortium name="RefSeq"/>
        </authorList>
    </citation>
    <scope>IDENTIFICATION</scope>
</reference>
<dbReference type="InterPro" id="IPR001128">
    <property type="entry name" value="Cyt_P450"/>
</dbReference>
<dbReference type="PANTHER" id="PTHR24300">
    <property type="entry name" value="CYTOCHROME P450 508A4-RELATED"/>
    <property type="match status" value="1"/>
</dbReference>
<comment type="cofactor">
    <cofactor evidence="1 9">
        <name>heme</name>
        <dbReference type="ChEBI" id="CHEBI:30413"/>
    </cofactor>
</comment>
<dbReference type="GO" id="GO:0008395">
    <property type="term" value="F:steroid hydroxylase activity"/>
    <property type="evidence" value="ECO:0007669"/>
    <property type="project" value="TreeGrafter"/>
</dbReference>
<dbReference type="GO" id="GO:0005506">
    <property type="term" value="F:iron ion binding"/>
    <property type="evidence" value="ECO:0007669"/>
    <property type="project" value="InterPro"/>
</dbReference>
<sequence>MWYQSVEDVVSFFIFILTGVLIWMLMRRPKGIPPGPVRIPILGSTALFTGTHPGDVLASLQRQYGDIFSIYVGNKLLIFFNGYEVFKEAFVKNAAVFSTKASTLITEKLGQGKGIVSTNGVTWKEQRKFTLGALKEFGLRKANLELRVQTELKAFIAAIEQMVNVPFDIHDVTQTAIANVICSITFGQRFDYNDPEFRQYVQGIDENMQDVGVSTVVNFFPILEHLPGDPFKIKKVFKNIKKMEKFIEGVVQRHLEDFDESNIKDFTDAYIKEMGLQSENNPDTSFTVEQLRTVIGDMLVAGMETTTSSLLWCLVYLLNYPHFQDTIQKEIDLHIGQNRLPSLDDRPHLPFLEACIMEVQRHANVVQLLLGRKPEHPITFRGYNIPEDCIIIPNLGSIMNDVAFWGDPNNFRPTRFLENSNKVIKPEGFIPFFIGKRSCFGEPLAKAELFIFLAGILQQFTLECTPGVKPPSLKGKFGVTNVPERFNIKIVRRSQTPTNSVLIENTETLETSTSESN</sequence>
<evidence type="ECO:0000256" key="1">
    <source>
        <dbReference type="ARBA" id="ARBA00001971"/>
    </source>
</evidence>
<evidence type="ECO:0000256" key="7">
    <source>
        <dbReference type="ARBA" id="ARBA00023033"/>
    </source>
</evidence>
<evidence type="ECO:0000256" key="9">
    <source>
        <dbReference type="PIRSR" id="PIRSR602401-1"/>
    </source>
</evidence>
<feature type="binding site" description="axial binding residue" evidence="9">
    <location>
        <position position="439"/>
    </location>
    <ligand>
        <name>heme</name>
        <dbReference type="ChEBI" id="CHEBI:30413"/>
    </ligand>
    <ligandPart>
        <name>Fe</name>
        <dbReference type="ChEBI" id="CHEBI:18248"/>
    </ligandPart>
</feature>
<dbReference type="InterPro" id="IPR036396">
    <property type="entry name" value="Cyt_P450_sf"/>
</dbReference>
<dbReference type="Pfam" id="PF00067">
    <property type="entry name" value="p450"/>
    <property type="match status" value="1"/>
</dbReference>
<dbReference type="SUPFAM" id="SSF48264">
    <property type="entry name" value="Cytochrome P450"/>
    <property type="match status" value="1"/>
</dbReference>
<dbReference type="GO" id="GO:0016712">
    <property type="term" value="F:oxidoreductase activity, acting on paired donors, with incorporation or reduction of molecular oxygen, reduced flavin or flavoprotein as one donor, and incorporation of one atom of oxygen"/>
    <property type="evidence" value="ECO:0007669"/>
    <property type="project" value="InterPro"/>
</dbReference>
<keyword evidence="4 9" id="KW-0479">Metal-binding</keyword>
<keyword evidence="5" id="KW-0560">Oxidoreductase</keyword>
<dbReference type="PRINTS" id="PR00463">
    <property type="entry name" value="EP450I"/>
</dbReference>
<comment type="subcellular location">
    <subcellularLocation>
        <location evidence="2">Membrane</location>
    </subcellularLocation>
</comment>
<dbReference type="RefSeq" id="XP_029633770.1">
    <property type="nucleotide sequence ID" value="XM_029777910.2"/>
</dbReference>
<evidence type="ECO:0000256" key="5">
    <source>
        <dbReference type="ARBA" id="ARBA00023002"/>
    </source>
</evidence>
<keyword evidence="10" id="KW-0812">Transmembrane</keyword>
<protein>
    <submittedName>
        <fullName evidence="12">Cytochrome P450 2U1-like</fullName>
    </submittedName>
</protein>
<dbReference type="InterPro" id="IPR002401">
    <property type="entry name" value="Cyt_P450_E_grp-I"/>
</dbReference>
<keyword evidence="8 10" id="KW-0472">Membrane</keyword>
<dbReference type="InterPro" id="IPR050182">
    <property type="entry name" value="Cytochrome_P450_fam2"/>
</dbReference>
<evidence type="ECO:0000256" key="3">
    <source>
        <dbReference type="ARBA" id="ARBA00010617"/>
    </source>
</evidence>
<evidence type="ECO:0000313" key="11">
    <source>
        <dbReference type="Proteomes" id="UP000515154"/>
    </source>
</evidence>
<name>A0A6P7S6E5_9MOLL</name>
<keyword evidence="9" id="KW-0349">Heme</keyword>
<evidence type="ECO:0000256" key="2">
    <source>
        <dbReference type="ARBA" id="ARBA00004370"/>
    </source>
</evidence>
<organism evidence="11 12">
    <name type="scientific">Octopus sinensis</name>
    <name type="common">East Asian common octopus</name>
    <dbReference type="NCBI Taxonomy" id="2607531"/>
    <lineage>
        <taxon>Eukaryota</taxon>
        <taxon>Metazoa</taxon>
        <taxon>Spiralia</taxon>
        <taxon>Lophotrochozoa</taxon>
        <taxon>Mollusca</taxon>
        <taxon>Cephalopoda</taxon>
        <taxon>Coleoidea</taxon>
        <taxon>Octopodiformes</taxon>
        <taxon>Octopoda</taxon>
        <taxon>Incirrata</taxon>
        <taxon>Octopodidae</taxon>
        <taxon>Octopus</taxon>
    </lineage>
</organism>
<dbReference type="FunFam" id="1.10.630.10:FF:000036">
    <property type="entry name" value="CYtochrome P450 family"/>
    <property type="match status" value="1"/>
</dbReference>
<evidence type="ECO:0000256" key="4">
    <source>
        <dbReference type="ARBA" id="ARBA00022723"/>
    </source>
</evidence>
<dbReference type="Gene3D" id="1.10.630.10">
    <property type="entry name" value="Cytochrome P450"/>
    <property type="match status" value="1"/>
</dbReference>
<dbReference type="GO" id="GO:0006082">
    <property type="term" value="P:organic acid metabolic process"/>
    <property type="evidence" value="ECO:0007669"/>
    <property type="project" value="TreeGrafter"/>
</dbReference>
<proteinExistence type="inferred from homology"/>
<gene>
    <name evidence="12" type="primary">LOC115209486</name>
</gene>
<dbReference type="PANTHER" id="PTHR24300:SF403">
    <property type="entry name" value="CYTOCHROME P450 306A1"/>
    <property type="match status" value="1"/>
</dbReference>
<keyword evidence="10" id="KW-1133">Transmembrane helix</keyword>
<accession>A0A6P7S6E5</accession>
<feature type="transmembrane region" description="Helical" evidence="10">
    <location>
        <begin position="9"/>
        <end position="26"/>
    </location>
</feature>
<evidence type="ECO:0000313" key="12">
    <source>
        <dbReference type="RefSeq" id="XP_029633770.1"/>
    </source>
</evidence>
<evidence type="ECO:0000256" key="6">
    <source>
        <dbReference type="ARBA" id="ARBA00023004"/>
    </source>
</evidence>
<keyword evidence="7" id="KW-0503">Monooxygenase</keyword>
<comment type="similarity">
    <text evidence="3">Belongs to the cytochrome P450 family.</text>
</comment>
<evidence type="ECO:0000256" key="8">
    <source>
        <dbReference type="ARBA" id="ARBA00023136"/>
    </source>
</evidence>
<keyword evidence="11" id="KW-1185">Reference proteome</keyword>
<dbReference type="KEGG" id="osn:115209486"/>
<dbReference type="Proteomes" id="UP000515154">
    <property type="component" value="Linkage group LG3"/>
</dbReference>
<dbReference type="PRINTS" id="PR01686">
    <property type="entry name" value="EP450ICYP2D"/>
</dbReference>
<keyword evidence="6 9" id="KW-0408">Iron</keyword>
<dbReference type="AlphaFoldDB" id="A0A6P7S6E5"/>
<dbReference type="GO" id="GO:0016020">
    <property type="term" value="C:membrane"/>
    <property type="evidence" value="ECO:0007669"/>
    <property type="project" value="UniProtKB-SubCell"/>
</dbReference>
<dbReference type="InterPro" id="IPR008069">
    <property type="entry name" value="Cyt_P450_E_grp-I_CYP2D-like"/>
</dbReference>